<sequence length="1085" mass="122328">MKRKYLPILMMMSFHLYNSQNLPTQNNNYGIPKVIAPSQETFANSRINFEQSSSGEFNYQLPIYENLKTPVTLNYTSGVRVDDIGSSTGMSWQLGAGGVISRIVKDETDENHTNWKPTTINEASDLQQIKSAALTGNAIDTEYDWFNFSVSSGLSGSFYIDKDLNVFIESKDKVKIEIFDLNTPIAGYGKMLEFKLTDKYGSEYYFGGALTNIERTTYQASGPDQQAITGWYLYKIITPQKKEIIYNYAVENVTYYASLNAGFSVQQNCTDSSGTHYIYSDISKSKTILQSYKPRLLNIVEENKQISFIYGKERKDIFNSNPENNLLTSIEIKNGNLVVEKYNIEYQDVQSFGAATYYGLPSDENSTRNRHFLKSLKNINKNISTDFSYYDLDKLPARFSLSSDYYGYPNQKSNSSPFPAPAAENNFGIFQGFSNIMPLSMLSANKKVEPALASVGNLKQITHSTKGISEIVYEPNSSAGQKSVIVSEQYSLAANYNSCSTATDHPLDSFTFISTGGAITCEGYAFFDDFAGCGQPDTIHDIHSLKITDLTTGTTSFQQINNKVDLPISANTGTISGHTYKVEYSVKSTTGAVTGYLNFSYNPHTVIQNEPIYFGGSRVASIKESDVEGDNYIRKFYYNPLVAISDPKTSIADYNTIYIGANIRETSKSCQFGTTFPVVEIVNIYTAYQDNLLPAFNHRKNKVTYTDITELIENKSAIERKFSFYENTDPFIGRAPEIYNIPKTNSGELKSNLLLEENIYKFENGIYNKTINKTYKYDYNQVKTLKSYVFKENFTYYPDPNLQDQLINISHGYYENYYGFYNPTQIKTIEYLSNNQSLTTTITNSYANPNHYQLTSSQTEFPDQTTEEISYSYAHEKGNQLMIDKNMIGIPLISQTKKNNNAVSKTETIYPTSVPTATTGNLVLPTSVITYDLPNLIVGSTEITYDKYDDKGNLLQYTTKNGVPVTIIWGYNKTQPIAKIEGVELSNIQQPLIDLIVSESDTDALAGTNNDETAILNALATFRNSYPRHHVTTFTYDLLIGVRSITPPSGIREVYIYDSANRLKEIREQSQTGKILKEYQYNYKH</sequence>
<dbReference type="Proteomes" id="UP000228740">
    <property type="component" value="Unassembled WGS sequence"/>
</dbReference>
<evidence type="ECO:0000313" key="1">
    <source>
        <dbReference type="EMBL" id="PJJ62640.1"/>
    </source>
</evidence>
<accession>A0A2M9BXD9</accession>
<dbReference type="OrthoDB" id="9814627at2"/>
<keyword evidence="2" id="KW-1185">Reference proteome</keyword>
<reference evidence="1 2" key="1">
    <citation type="submission" date="2017-11" db="EMBL/GenBank/DDBJ databases">
        <title>Genomic Encyclopedia of Archaeal and Bacterial Type Strains, Phase II (KMG-II): From Individual Species to Whole Genera.</title>
        <authorList>
            <person name="Goeker M."/>
        </authorList>
    </citation>
    <scope>NUCLEOTIDE SEQUENCE [LARGE SCALE GENOMIC DNA]</scope>
    <source>
        <strain evidence="1 2">DSM 27617</strain>
    </source>
</reference>
<evidence type="ECO:0008006" key="3">
    <source>
        <dbReference type="Google" id="ProtNLM"/>
    </source>
</evidence>
<name>A0A2M9BXD9_9FLAO</name>
<dbReference type="RefSeq" id="WP_157798826.1">
    <property type="nucleotide sequence ID" value="NZ_PGFD01000004.1"/>
</dbReference>
<dbReference type="EMBL" id="PGFD01000004">
    <property type="protein sequence ID" value="PJJ62640.1"/>
    <property type="molecule type" value="Genomic_DNA"/>
</dbReference>
<evidence type="ECO:0000313" key="2">
    <source>
        <dbReference type="Proteomes" id="UP000228740"/>
    </source>
</evidence>
<dbReference type="AlphaFoldDB" id="A0A2M9BXD9"/>
<organism evidence="1 2">
    <name type="scientific">Chryseobacterium geocarposphaerae</name>
    <dbReference type="NCBI Taxonomy" id="1416776"/>
    <lineage>
        <taxon>Bacteria</taxon>
        <taxon>Pseudomonadati</taxon>
        <taxon>Bacteroidota</taxon>
        <taxon>Flavobacteriia</taxon>
        <taxon>Flavobacteriales</taxon>
        <taxon>Weeksellaceae</taxon>
        <taxon>Chryseobacterium group</taxon>
        <taxon>Chryseobacterium</taxon>
    </lineage>
</organism>
<gene>
    <name evidence="1" type="ORF">CLV73_3825</name>
</gene>
<comment type="caution">
    <text evidence="1">The sequence shown here is derived from an EMBL/GenBank/DDBJ whole genome shotgun (WGS) entry which is preliminary data.</text>
</comment>
<protein>
    <recommendedName>
        <fullName evidence="3">YD repeat-containing protein</fullName>
    </recommendedName>
</protein>
<proteinExistence type="predicted"/>